<evidence type="ECO:0000256" key="7">
    <source>
        <dbReference type="ARBA" id="ARBA00004550"/>
    </source>
</evidence>
<evidence type="ECO:0000256" key="22">
    <source>
        <dbReference type="ARBA" id="ARBA00023128"/>
    </source>
</evidence>
<evidence type="ECO:0000256" key="18">
    <source>
        <dbReference type="ARBA" id="ARBA00022837"/>
    </source>
</evidence>
<keyword evidence="32" id="KW-1185">Reference proteome</keyword>
<dbReference type="GO" id="GO:0005615">
    <property type="term" value="C:extracellular space"/>
    <property type="evidence" value="ECO:0007669"/>
    <property type="project" value="TreeGrafter"/>
</dbReference>
<keyword evidence="26" id="KW-0966">Cell projection</keyword>
<dbReference type="InterPro" id="IPR050605">
    <property type="entry name" value="Olfactomedin-like_domain"/>
</dbReference>
<evidence type="ECO:0000259" key="30">
    <source>
        <dbReference type="PROSITE" id="PS51132"/>
    </source>
</evidence>
<keyword evidence="20" id="KW-0175">Coiled coil</keyword>
<keyword evidence="19" id="KW-0333">Golgi apparatus</keyword>
<dbReference type="Ensembl" id="ENSLACT00000011133.1">
    <property type="protein sequence ID" value="ENSLACP00000011050.1"/>
    <property type="gene ID" value="ENSLACG00000009725.1"/>
</dbReference>
<evidence type="ECO:0000256" key="23">
    <source>
        <dbReference type="ARBA" id="ARBA00023136"/>
    </source>
</evidence>
<reference evidence="32" key="1">
    <citation type="submission" date="2011-08" db="EMBL/GenBank/DDBJ databases">
        <title>The draft genome of Latimeria chalumnae.</title>
        <authorList>
            <person name="Di Palma F."/>
            <person name="Alfoldi J."/>
            <person name="Johnson J."/>
            <person name="Berlin A."/>
            <person name="Gnerre S."/>
            <person name="Jaffe D."/>
            <person name="MacCallum I."/>
            <person name="Young S."/>
            <person name="Walker B.J."/>
            <person name="Lander E."/>
            <person name="Lindblad-Toh K."/>
        </authorList>
    </citation>
    <scope>NUCLEOTIDE SEQUENCE [LARGE SCALE GENOMIC DNA]</scope>
    <source>
        <strain evidence="32">Wild caught</strain>
    </source>
</reference>
<evidence type="ECO:0000256" key="19">
    <source>
        <dbReference type="ARBA" id="ARBA00023034"/>
    </source>
</evidence>
<dbReference type="GO" id="GO:0001649">
    <property type="term" value="P:osteoblast differentiation"/>
    <property type="evidence" value="ECO:0007669"/>
    <property type="project" value="TreeGrafter"/>
</dbReference>
<dbReference type="STRING" id="7897.ENSLACP00000011050"/>
<dbReference type="Bgee" id="ENSLACG00000009725">
    <property type="expression patterns" value="Expressed in pharyngeal gill and 5 other cell types or tissues"/>
</dbReference>
<evidence type="ECO:0000256" key="29">
    <source>
        <dbReference type="PROSITE-ProRule" id="PRU00446"/>
    </source>
</evidence>
<keyword evidence="23" id="KW-0472">Membrane</keyword>
<dbReference type="PANTHER" id="PTHR23192:SF33">
    <property type="entry name" value="MYOCILIN"/>
    <property type="match status" value="1"/>
</dbReference>
<accession>H3AN29</accession>
<evidence type="ECO:0000256" key="15">
    <source>
        <dbReference type="ARBA" id="ARBA00022787"/>
    </source>
</evidence>
<dbReference type="GO" id="GO:0031410">
    <property type="term" value="C:cytoplasmic vesicle"/>
    <property type="evidence" value="ECO:0007669"/>
    <property type="project" value="UniProtKB-SubCell"/>
</dbReference>
<evidence type="ECO:0000256" key="25">
    <source>
        <dbReference type="ARBA" id="ARBA00023157"/>
    </source>
</evidence>
<keyword evidence="12" id="KW-0272">Extracellular matrix</keyword>
<reference evidence="31" key="3">
    <citation type="submission" date="2025-09" db="UniProtKB">
        <authorList>
            <consortium name="Ensembl"/>
        </authorList>
    </citation>
    <scope>IDENTIFICATION</scope>
</reference>
<name>H3AN29_LATCH</name>
<keyword evidence="17" id="KW-0256">Endoplasmic reticulum</keyword>
<evidence type="ECO:0000256" key="12">
    <source>
        <dbReference type="ARBA" id="ARBA00022530"/>
    </source>
</evidence>
<protein>
    <recommendedName>
        <fullName evidence="10">Myocilin</fullName>
    </recommendedName>
</protein>
<organism evidence="31 32">
    <name type="scientific">Latimeria chalumnae</name>
    <name type="common">Coelacanth</name>
    <dbReference type="NCBI Taxonomy" id="7897"/>
    <lineage>
        <taxon>Eukaryota</taxon>
        <taxon>Metazoa</taxon>
        <taxon>Chordata</taxon>
        <taxon>Craniata</taxon>
        <taxon>Vertebrata</taxon>
        <taxon>Euteleostomi</taxon>
        <taxon>Coelacanthiformes</taxon>
        <taxon>Coelacanthidae</taxon>
        <taxon>Latimeria</taxon>
    </lineage>
</organism>
<keyword evidence="27" id="KW-0449">Lipoprotein</keyword>
<dbReference type="FunCoup" id="H3AN29">
    <property type="interactions" value="10"/>
</dbReference>
<keyword evidence="15" id="KW-1000">Mitochondrion outer membrane</keyword>
<dbReference type="GO" id="GO:0005743">
    <property type="term" value="C:mitochondrial inner membrane"/>
    <property type="evidence" value="ECO:0007669"/>
    <property type="project" value="UniProtKB-SubCell"/>
</dbReference>
<dbReference type="GeneTree" id="ENSGT00940000158561"/>
<evidence type="ECO:0000256" key="4">
    <source>
        <dbReference type="ARBA" id="ARBA00004427"/>
    </source>
</evidence>
<dbReference type="GO" id="GO:0005741">
    <property type="term" value="C:mitochondrial outer membrane"/>
    <property type="evidence" value="ECO:0007669"/>
    <property type="project" value="UniProtKB-SubCell"/>
</dbReference>
<reference evidence="31" key="2">
    <citation type="submission" date="2025-08" db="UniProtKB">
        <authorList>
            <consortium name="Ensembl"/>
        </authorList>
    </citation>
    <scope>IDENTIFICATION</scope>
</reference>
<comment type="caution">
    <text evidence="29">Lacks conserved residue(s) required for the propagation of feature annotation.</text>
</comment>
<evidence type="ECO:0000256" key="8">
    <source>
        <dbReference type="ARBA" id="ARBA00004555"/>
    </source>
</evidence>
<dbReference type="GO" id="GO:0005929">
    <property type="term" value="C:cilium"/>
    <property type="evidence" value="ECO:0007669"/>
    <property type="project" value="UniProtKB-SubCell"/>
</dbReference>
<keyword evidence="11" id="KW-0964">Secreted</keyword>
<keyword evidence="24" id="KW-0564">Palmitate</keyword>
<dbReference type="GO" id="GO:0005791">
    <property type="term" value="C:rough endoplasmic reticulum"/>
    <property type="evidence" value="ECO:0007669"/>
    <property type="project" value="UniProtKB-SubCell"/>
</dbReference>
<evidence type="ECO:0000256" key="16">
    <source>
        <dbReference type="ARBA" id="ARBA00022792"/>
    </source>
</evidence>
<keyword evidence="21" id="KW-0969">Cilium</keyword>
<dbReference type="InterPro" id="IPR003112">
    <property type="entry name" value="Olfac-like_dom"/>
</dbReference>
<evidence type="ECO:0000256" key="21">
    <source>
        <dbReference type="ARBA" id="ARBA00023069"/>
    </source>
</evidence>
<sequence>CPTLAGCGELVWVGEPATFRKADTIAGKYGVWMRDPEPIAPYTHDSTWRIDTVGSDIRHVFEYDDLDQFMKGYPSKVYVLPASIESTGALMYRGALYFQKRRSRTLLKYDVKTETISAQKDLPHAGFQGQFPYSWGGYTDIDLAVDERGLWVTYSTNKARGAIVISKLNPETLEVEQTWETKIRKQSVANSFMICGTLYTVNSYVSQNAAINYAYNTTSSSGKPVNIAFENRYKYNSMIDYNPAEKKLFAWDNFNMVMYDVKLAKINRNENL</sequence>
<proteinExistence type="predicted"/>
<evidence type="ECO:0000256" key="14">
    <source>
        <dbReference type="ARBA" id="ARBA00022729"/>
    </source>
</evidence>
<dbReference type="PANTHER" id="PTHR23192">
    <property type="entry name" value="OLFACTOMEDIN-RELATED"/>
    <property type="match status" value="1"/>
</dbReference>
<keyword evidence="13" id="KW-0479">Metal-binding</keyword>
<keyword evidence="16" id="KW-0999">Mitochondrion inner membrane</keyword>
<comment type="subcellular location">
    <subcellularLocation>
        <location evidence="1">Cell projection</location>
        <location evidence="1">Cilium</location>
    </subcellularLocation>
    <subcellularLocation>
        <location evidence="6">Cytoplasmic vesicle</location>
    </subcellularLocation>
    <subcellularLocation>
        <location evidence="8">Golgi apparatus</location>
    </subcellularLocation>
    <subcellularLocation>
        <location evidence="2">Mitochondrion inner membrane</location>
    </subcellularLocation>
    <subcellularLocation>
        <location evidence="9">Mitochondrion intermembrane space</location>
    </subcellularLocation>
    <subcellularLocation>
        <location evidence="3">Mitochondrion outer membrane</location>
    </subcellularLocation>
    <subcellularLocation>
        <location evidence="4">Rough endoplasmic reticulum</location>
    </subcellularLocation>
    <subcellularLocation>
        <location evidence="7">Secreted</location>
        <location evidence="7">Extracellular exosome</location>
    </subcellularLocation>
    <subcellularLocation>
        <location evidence="5">Secreted</location>
        <location evidence="5">Extracellular space</location>
        <location evidence="5">Extracellular matrix</location>
    </subcellularLocation>
</comment>
<dbReference type="GO" id="GO:0030237">
    <property type="term" value="P:female sex determination"/>
    <property type="evidence" value="ECO:0007669"/>
    <property type="project" value="Ensembl"/>
</dbReference>
<dbReference type="AlphaFoldDB" id="H3AN29"/>
<evidence type="ECO:0000256" key="24">
    <source>
        <dbReference type="ARBA" id="ARBA00023139"/>
    </source>
</evidence>
<dbReference type="Proteomes" id="UP000008672">
    <property type="component" value="Unassembled WGS sequence"/>
</dbReference>
<evidence type="ECO:0000256" key="20">
    <source>
        <dbReference type="ARBA" id="ARBA00023054"/>
    </source>
</evidence>
<dbReference type="OMA" id="YATMENA"/>
<keyword evidence="28" id="KW-0968">Cytoplasmic vesicle</keyword>
<dbReference type="HOGENOM" id="CLU_035236_1_0_1"/>
<evidence type="ECO:0000256" key="3">
    <source>
        <dbReference type="ARBA" id="ARBA00004294"/>
    </source>
</evidence>
<dbReference type="eggNOG" id="KOG3545">
    <property type="taxonomic scope" value="Eukaryota"/>
</dbReference>
<evidence type="ECO:0000256" key="27">
    <source>
        <dbReference type="ARBA" id="ARBA00023288"/>
    </source>
</evidence>
<keyword evidence="18" id="KW-0106">Calcium</keyword>
<dbReference type="SMART" id="SM00284">
    <property type="entry name" value="OLF"/>
    <property type="match status" value="1"/>
</dbReference>
<dbReference type="GO" id="GO:0005794">
    <property type="term" value="C:Golgi apparatus"/>
    <property type="evidence" value="ECO:0007669"/>
    <property type="project" value="UniProtKB-SubCell"/>
</dbReference>
<dbReference type="PROSITE" id="PS51132">
    <property type="entry name" value="OLF"/>
    <property type="match status" value="1"/>
</dbReference>
<evidence type="ECO:0000313" key="31">
    <source>
        <dbReference type="Ensembl" id="ENSLACP00000011050.1"/>
    </source>
</evidence>
<keyword evidence="22" id="KW-0496">Mitochondrion</keyword>
<feature type="domain" description="Olfactomedin-like" evidence="30">
    <location>
        <begin position="6"/>
        <end position="265"/>
    </location>
</feature>
<keyword evidence="25" id="KW-1015">Disulfide bond</keyword>
<evidence type="ECO:0000256" key="5">
    <source>
        <dbReference type="ARBA" id="ARBA00004498"/>
    </source>
</evidence>
<dbReference type="GO" id="GO:0046872">
    <property type="term" value="F:metal ion binding"/>
    <property type="evidence" value="ECO:0007669"/>
    <property type="project" value="UniProtKB-KW"/>
</dbReference>
<evidence type="ECO:0000256" key="17">
    <source>
        <dbReference type="ARBA" id="ARBA00022824"/>
    </source>
</evidence>
<dbReference type="GO" id="GO:0005758">
    <property type="term" value="C:mitochondrial intermembrane space"/>
    <property type="evidence" value="ECO:0007669"/>
    <property type="project" value="UniProtKB-SubCell"/>
</dbReference>
<dbReference type="InParanoid" id="H3AN29"/>
<gene>
    <name evidence="31" type="primary">MYOC</name>
</gene>
<evidence type="ECO:0000256" key="13">
    <source>
        <dbReference type="ARBA" id="ARBA00022723"/>
    </source>
</evidence>
<evidence type="ECO:0000256" key="1">
    <source>
        <dbReference type="ARBA" id="ARBA00004138"/>
    </source>
</evidence>
<evidence type="ECO:0000256" key="2">
    <source>
        <dbReference type="ARBA" id="ARBA00004273"/>
    </source>
</evidence>
<dbReference type="Pfam" id="PF02191">
    <property type="entry name" value="OLF"/>
    <property type="match status" value="1"/>
</dbReference>
<dbReference type="EMBL" id="AFYH01093860">
    <property type="status" value="NOT_ANNOTATED_CDS"/>
    <property type="molecule type" value="Genomic_DNA"/>
</dbReference>
<evidence type="ECO:0000256" key="9">
    <source>
        <dbReference type="ARBA" id="ARBA00004569"/>
    </source>
</evidence>
<evidence type="ECO:0000256" key="28">
    <source>
        <dbReference type="ARBA" id="ARBA00023329"/>
    </source>
</evidence>
<keyword evidence="14" id="KW-0732">Signal</keyword>
<evidence type="ECO:0000256" key="11">
    <source>
        <dbReference type="ARBA" id="ARBA00022525"/>
    </source>
</evidence>
<evidence type="ECO:0000256" key="6">
    <source>
        <dbReference type="ARBA" id="ARBA00004541"/>
    </source>
</evidence>
<dbReference type="GO" id="GO:0007165">
    <property type="term" value="P:signal transduction"/>
    <property type="evidence" value="ECO:0007669"/>
    <property type="project" value="TreeGrafter"/>
</dbReference>
<evidence type="ECO:0000256" key="10">
    <source>
        <dbReference type="ARBA" id="ARBA00017216"/>
    </source>
</evidence>
<evidence type="ECO:0000313" key="32">
    <source>
        <dbReference type="Proteomes" id="UP000008672"/>
    </source>
</evidence>
<evidence type="ECO:0000256" key="26">
    <source>
        <dbReference type="ARBA" id="ARBA00023273"/>
    </source>
</evidence>